<protein>
    <submittedName>
        <fullName evidence="1">Uncharacterized protein</fullName>
    </submittedName>
</protein>
<keyword evidence="2" id="KW-1185">Reference proteome</keyword>
<proteinExistence type="predicted"/>
<dbReference type="EMBL" id="BAPV01000010">
    <property type="protein sequence ID" value="GBQ88311.1"/>
    <property type="molecule type" value="Genomic_DNA"/>
</dbReference>
<gene>
    <name evidence="1" type="ORF">AA0535_1511</name>
</gene>
<accession>A0ABQ0Q2K0</accession>
<reference evidence="1" key="1">
    <citation type="submission" date="2013-04" db="EMBL/GenBank/DDBJ databases">
        <title>The genome sequencing project of 58 acetic acid bacteria.</title>
        <authorList>
            <person name="Okamoto-Kainuma A."/>
            <person name="Ishikawa M."/>
            <person name="Umino S."/>
            <person name="Koizumi Y."/>
            <person name="Shiwa Y."/>
            <person name="Yoshikawa H."/>
            <person name="Matsutani M."/>
            <person name="Matsushita K."/>
        </authorList>
    </citation>
    <scope>NUCLEOTIDE SEQUENCE</scope>
    <source>
        <strain evidence="1">NRIC 0535</strain>
    </source>
</reference>
<sequence length="132" mass="14959">MLSAQASGADLDDAEKAEIRRFCGYAALGDVASGESSWRFFQGAGALEWRLNTLSEAERRRVRYFLQTLAQMEKAIHGASESLDIETISVWTRNRREVPERVKLLEWWRRRLCGFLGVAPGPDLKDHAAIHI</sequence>
<dbReference type="Proteomes" id="UP001062776">
    <property type="component" value="Unassembled WGS sequence"/>
</dbReference>
<evidence type="ECO:0000313" key="2">
    <source>
        <dbReference type="Proteomes" id="UP001062776"/>
    </source>
</evidence>
<evidence type="ECO:0000313" key="1">
    <source>
        <dbReference type="EMBL" id="GBQ88311.1"/>
    </source>
</evidence>
<organism evidence="1 2">
    <name type="scientific">Asaia krungthepensis NRIC 0535</name>
    <dbReference type="NCBI Taxonomy" id="1307925"/>
    <lineage>
        <taxon>Bacteria</taxon>
        <taxon>Pseudomonadati</taxon>
        <taxon>Pseudomonadota</taxon>
        <taxon>Alphaproteobacteria</taxon>
        <taxon>Acetobacterales</taxon>
        <taxon>Acetobacteraceae</taxon>
        <taxon>Asaia</taxon>
    </lineage>
</organism>
<name>A0ABQ0Q2K0_9PROT</name>
<comment type="caution">
    <text evidence="1">The sequence shown here is derived from an EMBL/GenBank/DDBJ whole genome shotgun (WGS) entry which is preliminary data.</text>
</comment>